<dbReference type="Proteomes" id="UP000606274">
    <property type="component" value="Unassembled WGS sequence"/>
</dbReference>
<protein>
    <submittedName>
        <fullName evidence="2">Uncharacterized protein</fullName>
    </submittedName>
</protein>
<accession>A0A8T0A5D2</accession>
<feature type="compositionally biased region" description="Acidic residues" evidence="1">
    <location>
        <begin position="26"/>
        <end position="55"/>
    </location>
</feature>
<name>A0A8T0A5D2_SILME</name>
<sequence>WMKAESGEEEFESEEGEALAMKEEEQANEEEEFKSVEEEEQANEEEEFKSEEEEEQANKGEEKPSSDGPKVRTPKAARVQPVPESTQVSLFRRKDQLRTEDRVLLFGVSL</sequence>
<comment type="caution">
    <text evidence="2">The sequence shown here is derived from an EMBL/GenBank/DDBJ whole genome shotgun (WGS) entry which is preliminary data.</text>
</comment>
<keyword evidence="3" id="KW-1185">Reference proteome</keyword>
<feature type="compositionally biased region" description="Acidic residues" evidence="1">
    <location>
        <begin position="7"/>
        <end position="17"/>
    </location>
</feature>
<dbReference type="AlphaFoldDB" id="A0A8T0A5D2"/>
<feature type="region of interest" description="Disordered" evidence="1">
    <location>
        <begin position="1"/>
        <end position="87"/>
    </location>
</feature>
<dbReference type="EMBL" id="JABFDY010000028">
    <property type="protein sequence ID" value="KAF7686969.1"/>
    <property type="molecule type" value="Genomic_DNA"/>
</dbReference>
<feature type="compositionally biased region" description="Basic and acidic residues" evidence="1">
    <location>
        <begin position="56"/>
        <end position="65"/>
    </location>
</feature>
<feature type="non-terminal residue" evidence="2">
    <location>
        <position position="110"/>
    </location>
</feature>
<proteinExistence type="predicted"/>
<organism evidence="2 3">
    <name type="scientific">Silurus meridionalis</name>
    <name type="common">Southern catfish</name>
    <name type="synonym">Silurus soldatovi meridionalis</name>
    <dbReference type="NCBI Taxonomy" id="175797"/>
    <lineage>
        <taxon>Eukaryota</taxon>
        <taxon>Metazoa</taxon>
        <taxon>Chordata</taxon>
        <taxon>Craniata</taxon>
        <taxon>Vertebrata</taxon>
        <taxon>Euteleostomi</taxon>
        <taxon>Actinopterygii</taxon>
        <taxon>Neopterygii</taxon>
        <taxon>Teleostei</taxon>
        <taxon>Ostariophysi</taxon>
        <taxon>Siluriformes</taxon>
        <taxon>Siluridae</taxon>
        <taxon>Silurus</taxon>
    </lineage>
</organism>
<evidence type="ECO:0000313" key="3">
    <source>
        <dbReference type="Proteomes" id="UP000606274"/>
    </source>
</evidence>
<evidence type="ECO:0000256" key="1">
    <source>
        <dbReference type="SAM" id="MobiDB-lite"/>
    </source>
</evidence>
<evidence type="ECO:0000313" key="2">
    <source>
        <dbReference type="EMBL" id="KAF7686969.1"/>
    </source>
</evidence>
<reference evidence="2" key="1">
    <citation type="submission" date="2020-08" db="EMBL/GenBank/DDBJ databases">
        <title>Chromosome-level assembly of Southern catfish (Silurus meridionalis) provides insights into visual adaptation to the nocturnal and benthic lifestyles.</title>
        <authorList>
            <person name="Zhang Y."/>
            <person name="Wang D."/>
            <person name="Peng Z."/>
        </authorList>
    </citation>
    <scope>NUCLEOTIDE SEQUENCE</scope>
    <source>
        <strain evidence="2">SWU-2019-XX</strain>
        <tissue evidence="2">Muscle</tissue>
    </source>
</reference>
<gene>
    <name evidence="2" type="ORF">HF521_015362</name>
</gene>